<dbReference type="AlphaFoldDB" id="A0A0F7KQE7"/>
<sequence length="68" mass="7593">MLWRRLGSFCRGAIGFHRTSTRGVSLKGFALSRSQHLPRQIDGSLHLLDVSSSCSQTGCSYMRRFTCA</sequence>
<gene>
    <name evidence="1" type="ORF">WYH_01707</name>
</gene>
<dbReference type="EMBL" id="CP011452">
    <property type="protein sequence ID" value="AKH42743.1"/>
    <property type="molecule type" value="Genomic_DNA"/>
</dbReference>
<keyword evidence="2" id="KW-1185">Reference proteome</keyword>
<organism evidence="1 2">
    <name type="scientific">Croceibacterium atlanticum</name>
    <dbReference type="NCBI Taxonomy" id="1267766"/>
    <lineage>
        <taxon>Bacteria</taxon>
        <taxon>Pseudomonadati</taxon>
        <taxon>Pseudomonadota</taxon>
        <taxon>Alphaproteobacteria</taxon>
        <taxon>Sphingomonadales</taxon>
        <taxon>Erythrobacteraceae</taxon>
        <taxon>Croceibacterium</taxon>
    </lineage>
</organism>
<evidence type="ECO:0000313" key="1">
    <source>
        <dbReference type="EMBL" id="AKH42743.1"/>
    </source>
</evidence>
<proteinExistence type="predicted"/>
<evidence type="ECO:0000313" key="2">
    <source>
        <dbReference type="Proteomes" id="UP000034392"/>
    </source>
</evidence>
<name>A0A0F7KQE7_9SPHN</name>
<accession>A0A0F7KQE7</accession>
<dbReference type="Proteomes" id="UP000034392">
    <property type="component" value="Chromosome"/>
</dbReference>
<dbReference type="PATRIC" id="fig|1267766.3.peg.1723"/>
<reference evidence="1" key="1">
    <citation type="submission" date="2015-05" db="EMBL/GenBank/DDBJ databases">
        <title>The complete genome of Altererythrobacter atlanticus strain 26DY36.</title>
        <authorList>
            <person name="Wu Y.-H."/>
            <person name="Cheng H."/>
            <person name="Wu X.-W."/>
        </authorList>
    </citation>
    <scope>NUCLEOTIDE SEQUENCE [LARGE SCALE GENOMIC DNA]</scope>
    <source>
        <strain evidence="1">26DY36</strain>
    </source>
</reference>
<protein>
    <submittedName>
        <fullName evidence="1">Uncharacterized protein</fullName>
    </submittedName>
</protein>
<dbReference type="KEGG" id="aay:WYH_01707"/>